<gene>
    <name evidence="2" type="ORF">HID58_078523</name>
</gene>
<feature type="non-terminal residue" evidence="2">
    <location>
        <position position="1"/>
    </location>
</feature>
<feature type="compositionally biased region" description="Polar residues" evidence="1">
    <location>
        <begin position="267"/>
        <end position="277"/>
    </location>
</feature>
<keyword evidence="3" id="KW-1185">Reference proteome</keyword>
<evidence type="ECO:0000256" key="1">
    <source>
        <dbReference type="SAM" id="MobiDB-lite"/>
    </source>
</evidence>
<dbReference type="Proteomes" id="UP000824890">
    <property type="component" value="Unassembled WGS sequence"/>
</dbReference>
<comment type="caution">
    <text evidence="2">The sequence shown here is derived from an EMBL/GenBank/DDBJ whole genome shotgun (WGS) entry which is preliminary data.</text>
</comment>
<accession>A0ABQ7YU94</accession>
<evidence type="ECO:0000313" key="3">
    <source>
        <dbReference type="Proteomes" id="UP000824890"/>
    </source>
</evidence>
<feature type="region of interest" description="Disordered" evidence="1">
    <location>
        <begin position="256"/>
        <end position="277"/>
    </location>
</feature>
<evidence type="ECO:0000313" key="2">
    <source>
        <dbReference type="EMBL" id="KAH0871501.1"/>
    </source>
</evidence>
<sequence>LEFRRRRKISMQGHEEDHRTDLKLHIVNKVGAERCTRYFYYLGRFLSQKVTKSEFDKSCHRLLGRENLPLHNKLIHSILRNASLAKSPPPNHNTNDHVWSAKVALRDRPSPLVPNGKVESLLLHCRDDKCGNRNMEKGDSGPFAYHRSSSQYADERGKVVAAPVRILTLSTSTVVAAPLGGARRAVPVSNRSDFISCYGSGGLSSDAEMLRKRMESIAVAHGLGGVSPECSSMLNSMLDVYLKKLIKSCVDLSGARSTDGNQRHGLQIQTSNQPSDTTQEQHLVSLLDFRAAMELNPSQLGEHWPLLRERLLMRSSEEREGKCLCTSMPCSSRLGQFGGNLATPASFKLCVIIQAGKGIRRKFWQRYRLEEGTSDHDGFHCCSQALDEINTMTNQEAEDGGYLEEEVSAVVLQIGHQLFIRNHSCTHFKWYACSQCSLPTSSPIVYSSWKPKKIRV</sequence>
<protein>
    <submittedName>
        <fullName evidence="2">Uncharacterized protein</fullName>
    </submittedName>
</protein>
<dbReference type="Pfam" id="PF12767">
    <property type="entry name" value="SAGA-Tad1"/>
    <property type="match status" value="1"/>
</dbReference>
<name>A0ABQ7YU94_BRANA</name>
<proteinExistence type="predicted"/>
<dbReference type="PANTHER" id="PTHR21277:SF34">
    <property type="entry name" value="TRANSCRIPTIONAL REGULATOR OF RNA POLII, SAGA, SUBUNIT"/>
    <property type="match status" value="1"/>
</dbReference>
<organism evidence="2 3">
    <name type="scientific">Brassica napus</name>
    <name type="common">Rape</name>
    <dbReference type="NCBI Taxonomy" id="3708"/>
    <lineage>
        <taxon>Eukaryota</taxon>
        <taxon>Viridiplantae</taxon>
        <taxon>Streptophyta</taxon>
        <taxon>Embryophyta</taxon>
        <taxon>Tracheophyta</taxon>
        <taxon>Spermatophyta</taxon>
        <taxon>Magnoliopsida</taxon>
        <taxon>eudicotyledons</taxon>
        <taxon>Gunneridae</taxon>
        <taxon>Pentapetalae</taxon>
        <taxon>rosids</taxon>
        <taxon>malvids</taxon>
        <taxon>Brassicales</taxon>
        <taxon>Brassicaceae</taxon>
        <taxon>Brassiceae</taxon>
        <taxon>Brassica</taxon>
    </lineage>
</organism>
<reference evidence="2 3" key="1">
    <citation type="submission" date="2021-05" db="EMBL/GenBank/DDBJ databases">
        <title>Genome Assembly of Synthetic Allotetraploid Brassica napus Reveals Homoeologous Exchanges between Subgenomes.</title>
        <authorList>
            <person name="Davis J.T."/>
        </authorList>
    </citation>
    <scope>NUCLEOTIDE SEQUENCE [LARGE SCALE GENOMIC DNA]</scope>
    <source>
        <strain evidence="3">cv. Da-Ae</strain>
        <tissue evidence="2">Seedling</tissue>
    </source>
</reference>
<dbReference type="PANTHER" id="PTHR21277">
    <property type="entry name" value="TRANSCRIPTIONAL ADAPTER 1"/>
    <property type="match status" value="1"/>
</dbReference>
<dbReference type="InterPro" id="IPR024738">
    <property type="entry name" value="Hfi1/Tada1"/>
</dbReference>
<dbReference type="CDD" id="cd22933">
    <property type="entry name" value="HFD_HFI1"/>
    <property type="match status" value="1"/>
</dbReference>
<dbReference type="EMBL" id="JAGKQM010000017">
    <property type="protein sequence ID" value="KAH0871501.1"/>
    <property type="molecule type" value="Genomic_DNA"/>
</dbReference>